<protein>
    <recommendedName>
        <fullName evidence="3">Lipoprotein</fullName>
    </recommendedName>
</protein>
<evidence type="ECO:0008006" key="3">
    <source>
        <dbReference type="Google" id="ProtNLM"/>
    </source>
</evidence>
<proteinExistence type="predicted"/>
<dbReference type="AlphaFoldDB" id="A0AAU3ICT5"/>
<organism evidence="2">
    <name type="scientific">Streptomyces sp. NBC_01393</name>
    <dbReference type="NCBI Taxonomy" id="2903851"/>
    <lineage>
        <taxon>Bacteria</taxon>
        <taxon>Bacillati</taxon>
        <taxon>Actinomycetota</taxon>
        <taxon>Actinomycetes</taxon>
        <taxon>Kitasatosporales</taxon>
        <taxon>Streptomycetaceae</taxon>
        <taxon>Streptomyces</taxon>
    </lineage>
</organism>
<dbReference type="EMBL" id="CP109546">
    <property type="protein sequence ID" value="WTZ14328.1"/>
    <property type="molecule type" value="Genomic_DNA"/>
</dbReference>
<evidence type="ECO:0000313" key="2">
    <source>
        <dbReference type="EMBL" id="WTZ14328.1"/>
    </source>
</evidence>
<accession>A0AAU3ICT5</accession>
<name>A0AAU3ICT5_9ACTN</name>
<feature type="region of interest" description="Disordered" evidence="1">
    <location>
        <begin position="68"/>
        <end position="94"/>
    </location>
</feature>
<sequence>MSERSTWPTDRLTALRLGRRLVAEVSVLIPSNTADQGGLGSMATGLVRRFTACGVLFLALAGCTSEGHGKAAGTPRPTASALSSASAAPTPVAGPARPVGVAARLGPKDNALAKWLNTAALPRGHPTPAQNTVVVIHRGQKGSGEVGWISGDSYCLGYHREDESGFTCGPYRVAHDPSVPTVGRMEGITDHRPSSDEFQQPSYRLAIVVDDPGPFHFTGDDHQGLLYQSRATLEPNRTVTFLEWGYTGPSIPLQAKICSASTPRCITDHDD</sequence>
<evidence type="ECO:0000256" key="1">
    <source>
        <dbReference type="SAM" id="MobiDB-lite"/>
    </source>
</evidence>
<gene>
    <name evidence="2" type="ORF">OG699_44105</name>
</gene>
<feature type="compositionally biased region" description="Low complexity" evidence="1">
    <location>
        <begin position="74"/>
        <end position="94"/>
    </location>
</feature>
<reference evidence="2" key="1">
    <citation type="submission" date="2022-10" db="EMBL/GenBank/DDBJ databases">
        <title>The complete genomes of actinobacterial strains from the NBC collection.</title>
        <authorList>
            <person name="Joergensen T.S."/>
            <person name="Alvarez Arevalo M."/>
            <person name="Sterndorff E.B."/>
            <person name="Faurdal D."/>
            <person name="Vuksanovic O."/>
            <person name="Mourched A.-S."/>
            <person name="Charusanti P."/>
            <person name="Shaw S."/>
            <person name="Blin K."/>
            <person name="Weber T."/>
        </authorList>
    </citation>
    <scope>NUCLEOTIDE SEQUENCE</scope>
    <source>
        <strain evidence="2">NBC_01393</strain>
    </source>
</reference>